<dbReference type="Proteomes" id="UP000013034">
    <property type="component" value="Unassembled WGS sequence"/>
</dbReference>
<evidence type="ECO:0008006" key="4">
    <source>
        <dbReference type="Google" id="ProtNLM"/>
    </source>
</evidence>
<proteinExistence type="predicted"/>
<keyword evidence="1" id="KW-0732">Signal</keyword>
<feature type="signal peptide" evidence="1">
    <location>
        <begin position="1"/>
        <end position="19"/>
    </location>
</feature>
<evidence type="ECO:0000313" key="2">
    <source>
        <dbReference type="EMBL" id="ENU21892.1"/>
    </source>
</evidence>
<keyword evidence="3" id="KW-1185">Reference proteome</keyword>
<evidence type="ECO:0000313" key="3">
    <source>
        <dbReference type="Proteomes" id="UP000013034"/>
    </source>
</evidence>
<dbReference type="EMBL" id="APOI01000030">
    <property type="protein sequence ID" value="ENU21892.1"/>
    <property type="molecule type" value="Genomic_DNA"/>
</dbReference>
<sequence length="167" mass="19266">MNYSAILLFSIALVGCSHANDISQKERENEISDVLKSRTTAISDDISQSRRLYVTAYNTIDNKSEINNELFIYTIRKVDSLIGNYEMDHDSFKNDISVNKYISLEAIDGLCIMNKFVKKYTGIIDLKKTPQSIQEDTEKSLEFQPLYIKRLNEDKDHLNQLKCLTLK</sequence>
<feature type="chain" id="PRO_5045705714" description="Lipoprotein" evidence="1">
    <location>
        <begin position="20"/>
        <end position="167"/>
    </location>
</feature>
<comment type="caution">
    <text evidence="2">The sequence shown here is derived from an EMBL/GenBank/DDBJ whole genome shotgun (WGS) entry which is preliminary data.</text>
</comment>
<reference evidence="2 3" key="1">
    <citation type="submission" date="2013-02" db="EMBL/GenBank/DDBJ databases">
        <title>The Genome Sequence of Acinetobacter sp. NIPH 809.</title>
        <authorList>
            <consortium name="The Broad Institute Genome Sequencing Platform"/>
            <consortium name="The Broad Institute Genome Sequencing Center for Infectious Disease"/>
            <person name="Cerqueira G."/>
            <person name="Feldgarden M."/>
            <person name="Courvalin P."/>
            <person name="Perichon B."/>
            <person name="Grillot-Courvalin C."/>
            <person name="Clermont D."/>
            <person name="Rocha E."/>
            <person name="Yoon E.-J."/>
            <person name="Nemec A."/>
            <person name="Walker B."/>
            <person name="Young S.K."/>
            <person name="Zeng Q."/>
            <person name="Gargeya S."/>
            <person name="Fitzgerald M."/>
            <person name="Haas B."/>
            <person name="Abouelleil A."/>
            <person name="Alvarado L."/>
            <person name="Arachchi H.M."/>
            <person name="Berlin A.M."/>
            <person name="Chapman S.B."/>
            <person name="Dewar J."/>
            <person name="Goldberg J."/>
            <person name="Griggs A."/>
            <person name="Gujja S."/>
            <person name="Hansen M."/>
            <person name="Howarth C."/>
            <person name="Imamovic A."/>
            <person name="Larimer J."/>
            <person name="McCowan C."/>
            <person name="Murphy C."/>
            <person name="Neiman D."/>
            <person name="Pearson M."/>
            <person name="Priest M."/>
            <person name="Roberts A."/>
            <person name="Saif S."/>
            <person name="Shea T."/>
            <person name="Sisk P."/>
            <person name="Sykes S."/>
            <person name="Wortman J."/>
            <person name="Nusbaum C."/>
            <person name="Birren B."/>
        </authorList>
    </citation>
    <scope>NUCLEOTIDE SEQUENCE [LARGE SCALE GENOMIC DNA]</scope>
    <source>
        <strain evidence="2 3">NIPH 809</strain>
    </source>
</reference>
<name>A0ABN0J9R0_9GAMM</name>
<protein>
    <recommendedName>
        <fullName evidence="4">Lipoprotein</fullName>
    </recommendedName>
</protein>
<dbReference type="RefSeq" id="WP_004657543.1">
    <property type="nucleotide sequence ID" value="NZ_KB849179.1"/>
</dbReference>
<gene>
    <name evidence="2" type="ORF">F993_03821</name>
</gene>
<accession>A0ABN0J9R0</accession>
<organism evidence="2 3">
    <name type="scientific">Acinetobacter proteolyticus</name>
    <dbReference type="NCBI Taxonomy" id="1776741"/>
    <lineage>
        <taxon>Bacteria</taxon>
        <taxon>Pseudomonadati</taxon>
        <taxon>Pseudomonadota</taxon>
        <taxon>Gammaproteobacteria</taxon>
        <taxon>Moraxellales</taxon>
        <taxon>Moraxellaceae</taxon>
        <taxon>Acinetobacter</taxon>
    </lineage>
</organism>
<evidence type="ECO:0000256" key="1">
    <source>
        <dbReference type="SAM" id="SignalP"/>
    </source>
</evidence>